<dbReference type="FunFam" id="3.30.160.60:FF:000317">
    <property type="entry name" value="zinc finger homeobox protein 3"/>
    <property type="match status" value="1"/>
</dbReference>
<feature type="compositionally biased region" description="Polar residues" evidence="14">
    <location>
        <begin position="41"/>
        <end position="52"/>
    </location>
</feature>
<keyword evidence="7 12" id="KW-0238">DNA-binding</keyword>
<dbReference type="PROSITE" id="PS00027">
    <property type="entry name" value="HOMEOBOX_1"/>
    <property type="match status" value="2"/>
</dbReference>
<dbReference type="Gene3D" id="1.10.10.60">
    <property type="entry name" value="Homeodomain-like"/>
    <property type="match status" value="4"/>
</dbReference>
<feature type="region of interest" description="Disordered" evidence="14">
    <location>
        <begin position="489"/>
        <end position="559"/>
    </location>
</feature>
<feature type="DNA-binding region" description="Homeobox" evidence="12">
    <location>
        <begin position="2411"/>
        <end position="2470"/>
    </location>
</feature>
<evidence type="ECO:0000256" key="5">
    <source>
        <dbReference type="ARBA" id="ARBA00022833"/>
    </source>
</evidence>
<dbReference type="Pfam" id="PF00046">
    <property type="entry name" value="Homeodomain"/>
    <property type="match status" value="4"/>
</dbReference>
<dbReference type="SMART" id="SM00389">
    <property type="entry name" value="HOX"/>
    <property type="match status" value="4"/>
</dbReference>
<feature type="region of interest" description="Disordered" evidence="14">
    <location>
        <begin position="1063"/>
        <end position="1093"/>
    </location>
</feature>
<feature type="region of interest" description="Disordered" evidence="14">
    <location>
        <begin position="26"/>
        <end position="118"/>
    </location>
</feature>
<feature type="domain" description="C2H2-type" evidence="16">
    <location>
        <begin position="1440"/>
        <end position="1469"/>
    </location>
</feature>
<feature type="region of interest" description="Disordered" evidence="14">
    <location>
        <begin position="1633"/>
        <end position="1725"/>
    </location>
</feature>
<dbReference type="InterPro" id="IPR051968">
    <property type="entry name" value="ZnFinger_Homeobox_TR"/>
</dbReference>
<feature type="compositionally biased region" description="Pro residues" evidence="14">
    <location>
        <begin position="84"/>
        <end position="95"/>
    </location>
</feature>
<feature type="region of interest" description="Disordered" evidence="14">
    <location>
        <begin position="1320"/>
        <end position="1343"/>
    </location>
</feature>
<dbReference type="InterPro" id="IPR009057">
    <property type="entry name" value="Homeodomain-like_sf"/>
</dbReference>
<evidence type="ECO:0000256" key="4">
    <source>
        <dbReference type="ARBA" id="ARBA00022771"/>
    </source>
</evidence>
<sequence>MDTLKSLSVAGHDECFASFWPEDSSLHFHNPLTKDTPEPLSPSSTSVNSMRPSTELCRSHPGPEAASCGSNAVELTNGLGLASCPPPPKETPNPPLQSQKGTEKEDEEDQDDNSNAEEDAQDLQDCVYFSQDGSAYLLDHTDGSRMAGLPGLFNQCLPKGSPRGDLELAVPPAAISTLHVHQGFITDQKSQHTSAGGGGPPAFYTLHVTSVRLRSKENYLKQSKAAKNQDDPKENHEEEEEEEEQDQQLTLCEGNALPHGLKPLWICLLCKLSFHHGGSLATHATHLHQLEVLEEEQEVLESGRTSAIVQSLGNGRGPLLSFLLPKTNSISPHSAEAVWELPGSNGNLSDVAAKMFNRSVNVVDASAPGKMPANQTSSSLELGVLSGLLAEEDQDGSSESPATLFGELLPRTAPDTHLDPNPQSPKESGDPTEAKDLTVGELDWIPPFDGASLWGEMGEEETVEPEGAPVPEQLLTNQSVCESPVLPVQAHSHPKEDHPVLPACSHHGDETEDQSNSPKSVSHPSVREKLLAVEDPTKSYSPSERTGASGGPSSFSILTNDDYVPTSGPNAFQSLSLSNQMSMLHSRNSCKTLKCPRCNWHYKYQQTLDVHMKEKHPEAGRSHCAYCNSGQPHPRLARGESYNCGYKPYRCEACNYSTTTKGNLSIHMQSDKHLANLQGFQGPGAGQGPAVSTSGGNGSGTGSVSPPESSLPSPQDKQPKQKACWQCKVCNYETSISRNLRIHMTSEKHMQNTLLRHQGMPLGLPGLLQPGPDLYQYYGPQGLRQEKASIDSHLLLNGFHLSAANRKGTAAVTTTSPPGEILPQHLPSQPAPQVGLSSQETSTSPPSPEDPSLRVFRCLVCQAFTTDNLELLLYHSSLARSLPEHEWKEVSGDTHRCRLCSYGTQLKANFQLHLKTDKHAQKYQLAAHLHEGGVASATADLQLASLSPVTPPLHLRCNLCDFESNSKEKMRIHVRSGDHEENFHIYKFLMDLEGASCGDPGPYRCTLCDFQSSSRLGVLQHLRSPMHRENQAQWKLKLLHSGRVAEEGLAALERIISLADPALKEPGKNPISPAEPSTLEKEGEKKGENLDLEKSEIRSSSLDGGSQTMVFCCPYCSFVSQVVEQVRAHTISQHAVQPRFHCPLCQEQLMGRTNLRFHLTHIHNVVSECVEKLLLVATTVELTFTTKVLPVPNLTKDEESQKPTCSTPDLKPAKDSDDEPSSSTPGNPPESSCKNHPTEPGEEEAPLDKDLCKDHEEPNCITHDEEKSPSDPSCLLTCPWCQQRTESLPELKEHLENEHAELGGSEIQQLCLPQLEAASRVPEDEDESFSSAGCPPDPEGLEDRSVPVDHEATVATATSSFLVDPRQPLSYRKSTNFALDKFLDPSRPYKCTVCKESFTQKNILLVHYNSVSHLHKMKKAAIDPSLPSRAEVSGAQDKPYKCTTCRVSYNQSSTLEIHMRSVLHQTRSRVAKLEAASRGASDQSAGHEKADTEPSSRNDSPQKLDTVPSTASHEQADVSSAPPVEEPLTTEPTKKTLENQCLASSGLPFMPPQMQMTLDLHRHASLLQAPLFTPPVLPHFPLVPESLLKLQQQQQQQQQLLLPFYLHDLKVSPEMGLAGVSPVLSIQRSSPMAIGGGSVPKKSPVPKEDLQPVVPSPSISNAPAPSTESISHTAAEEEEEEEEEEDEDGEGTAEEGKTEVEGEQASNQDPEQPNNGAMPPPRIPTDVSRTAAKALLEDFGFELVIQYNEGKQPPPPLPPPQHQQHSAPVLPQPPIQMAPVQQQQSTSTTNNVEKLKCEACGKLFSNMLILKTHEEHVHRRFLPFEALCRYATQFRKSYDSMYPLRQTVAATSTEPSAPPTKTLPLETAVTQAAALPVPQLPIPLDFSVCPPFLMQSIPLQALPAILPSPPPPLPQQLPNVNTLVTTGLAKVSDSAEAEPTMESRSPRTRITPEQLKILWNYFDINNLPSEETVQKMAEHTGLAAKVVKHWFRNRLFKERQQDKDSPYNFNNPPASSMPLEEEEEEPGESATATALRPDRLGSRRFSRTKFTDYQFHALQSFFEASAYPKDSEVERLSQLLGLPSRVVVVWFQNARQKARKNAAEAPFQSTGKGQDPSGGGDRCVFNGNKQNLCKKCLMAYPCIFQLIGHLKKCYKDQLCDEDSEEAPGDAAASNLESTKCATNDSQNHEASPLMTTTQFPKASNSQEDPVMSVSDIQAQATPETSEYQEDAKVVQENKVDEMASHIPEVTPVQTEFEEETDELSKSSPKDSIEETKSFSTTITVPTEQPVLSPEATLAPSLSGDVSNIYSCEQCRATFANPELLGKHQSLHILASTQLPGSLLEPPLLMFDHSGPLLQGALLPSGPLPLAPSPLTDSSAAAQTTRKRKLEEEGLSPTESEAGYLGDEPPKDKRLRTTILPEQLEILHRWYMQDSNPTRKMLDCISEEVGLKKRVVQVWFQNTRARERKGQFRCVAPALPPAKPYTKFLSPVGKAEMVRETPVLPSTDTSPAVPPMAHRSPLVGVQEGLKRDAATFYGAVGMSLSNALVGMTEAFSSGNTPNVTIAPLLADNITNLLNPPPDAQEAEKEHRMTLEIEEASRKRSPPLPQEMEDLSDSSSFADPESPNPSLAAASRQGDGSMDSLGQRRFRTQMSSLQLKIMKACYNSYRTPTMQECEVLGSEIGLQKRVIQVWFQNARAKEKKAKLQGLAPPEFIVTTEVAPSPRGECAICNVKYDFYVSCRSHIFSRQHITRLKEAIQRQLSSEVKYYDTSAANSATQLKPPAATSSVSPGFSPAVGFQSTSGAVGATSLPRLGPLLLSGQGIPAPIGGLTPFNSGPPSSILGITASVAPALLPVPSLPSRPVPQKPPDQTSADPNAETSPEKQRSEGRVPPPPLPPPGKPHNLPEAPATVISVPRSKNLKSVKATITGGGGGGSGCAPLLGGQFLPFSLPGTPTLFSPQMQGAYFQQLYGMKKSLFPMNPVIPQTLIGLLPSSLLQPELPPKPMPEPALPSHASPTVDDIPSAPCQPTTGGPQPEVQTKVMGEDPLLLQSAGISTVDIAHKYLCRQCKAAFEEEGAAVAHQAASTCCFYGAMPMPPPLRVTVCTYHCLPCEVLLNGREALSEHLRSPAHQRSQLRQKDSTFAKEDVKIPHTDSSPKSVTTSAIVA</sequence>
<dbReference type="PROSITE" id="PS50157">
    <property type="entry name" value="ZINC_FINGER_C2H2_2"/>
    <property type="match status" value="4"/>
</dbReference>
<evidence type="ECO:0000256" key="2">
    <source>
        <dbReference type="ARBA" id="ARBA00022723"/>
    </source>
</evidence>
<feature type="compositionally biased region" description="Basic and acidic residues" evidence="14">
    <location>
        <begin position="227"/>
        <end position="236"/>
    </location>
</feature>
<dbReference type="SMART" id="SM00355">
    <property type="entry name" value="ZnF_C2H2"/>
    <property type="match status" value="16"/>
</dbReference>
<evidence type="ECO:0000256" key="13">
    <source>
        <dbReference type="RuleBase" id="RU000682"/>
    </source>
</evidence>
<dbReference type="InterPro" id="IPR013087">
    <property type="entry name" value="Znf_C2H2_type"/>
</dbReference>
<feature type="compositionally biased region" description="Polar residues" evidence="14">
    <location>
        <begin position="3152"/>
        <end position="3166"/>
    </location>
</feature>
<feature type="compositionally biased region" description="Acidic residues" evidence="14">
    <location>
        <begin position="237"/>
        <end position="246"/>
    </location>
</feature>
<feature type="compositionally biased region" description="Basic and acidic residues" evidence="14">
    <location>
        <begin position="525"/>
        <end position="537"/>
    </location>
</feature>
<feature type="domain" description="Homeobox" evidence="15">
    <location>
        <begin position="2409"/>
        <end position="2469"/>
    </location>
</feature>
<feature type="compositionally biased region" description="Pro residues" evidence="14">
    <location>
        <begin position="1752"/>
        <end position="1761"/>
    </location>
</feature>
<feature type="compositionally biased region" description="Basic and acidic residues" evidence="14">
    <location>
        <begin position="1078"/>
        <end position="1093"/>
    </location>
</feature>
<keyword evidence="6" id="KW-0805">Transcription regulation</keyword>
<reference evidence="18" key="1">
    <citation type="submission" date="2025-08" db="UniProtKB">
        <authorList>
            <consortium name="RefSeq"/>
        </authorList>
    </citation>
    <scope>IDENTIFICATION</scope>
</reference>
<dbReference type="Proteomes" id="UP000515159">
    <property type="component" value="Chromosome 16"/>
</dbReference>
<evidence type="ECO:0000256" key="3">
    <source>
        <dbReference type="ARBA" id="ARBA00022737"/>
    </source>
</evidence>
<feature type="domain" description="C2H2-type" evidence="16">
    <location>
        <begin position="1389"/>
        <end position="1420"/>
    </location>
</feature>
<evidence type="ECO:0000256" key="10">
    <source>
        <dbReference type="ARBA" id="ARBA00023242"/>
    </source>
</evidence>
<dbReference type="FunFam" id="3.30.160.60:FF:000100">
    <property type="entry name" value="Zinc finger 45-like"/>
    <property type="match status" value="1"/>
</dbReference>
<dbReference type="InParanoid" id="A0A6P8PGX7"/>
<feature type="domain" description="Homeobox" evidence="15">
    <location>
        <begin position="2041"/>
        <end position="2101"/>
    </location>
</feature>
<feature type="region of interest" description="Disordered" evidence="14">
    <location>
        <begin position="676"/>
        <end position="719"/>
    </location>
</feature>
<dbReference type="InterPro" id="IPR003604">
    <property type="entry name" value="Matrin/U1-like-C_Znf_C2H2"/>
</dbReference>
<feature type="compositionally biased region" description="Basic and acidic residues" evidence="14">
    <location>
        <begin position="2584"/>
        <end position="2600"/>
    </location>
</feature>
<feature type="compositionally biased region" description="Polar residues" evidence="14">
    <location>
        <begin position="1221"/>
        <end position="1235"/>
    </location>
</feature>
<evidence type="ECO:0000256" key="11">
    <source>
        <dbReference type="PROSITE-ProRule" id="PRU00042"/>
    </source>
</evidence>
<feature type="compositionally biased region" description="Basic and acidic residues" evidence="14">
    <location>
        <begin position="1485"/>
        <end position="1502"/>
    </location>
</feature>
<feature type="compositionally biased region" description="Polar residues" evidence="14">
    <location>
        <begin position="538"/>
        <end position="559"/>
    </location>
</feature>
<feature type="region of interest" description="Disordered" evidence="14">
    <location>
        <begin position="1195"/>
        <end position="1250"/>
    </location>
</feature>
<feature type="region of interest" description="Disordered" evidence="14">
    <location>
        <begin position="2855"/>
        <end position="2907"/>
    </location>
</feature>
<feature type="DNA-binding region" description="Homeobox" evidence="12">
    <location>
        <begin position="2645"/>
        <end position="2704"/>
    </location>
</feature>
<keyword evidence="5" id="KW-0862">Zinc</keyword>
<dbReference type="PANTHER" id="PTHR45891:SF1">
    <property type="entry name" value="ZINC FINGER HOMEOBOX PROTEIN 2"/>
    <property type="match status" value="1"/>
</dbReference>
<evidence type="ECO:0000256" key="9">
    <source>
        <dbReference type="ARBA" id="ARBA00023163"/>
    </source>
</evidence>
<feature type="domain" description="Homeobox" evidence="15">
    <location>
        <begin position="2643"/>
        <end position="2703"/>
    </location>
</feature>
<accession>A0A6P8PGX7</accession>
<feature type="region of interest" description="Disordered" evidence="14">
    <location>
        <begin position="809"/>
        <end position="850"/>
    </location>
</feature>
<evidence type="ECO:0000256" key="1">
    <source>
        <dbReference type="ARBA" id="ARBA00004123"/>
    </source>
</evidence>
<dbReference type="GO" id="GO:0045664">
    <property type="term" value="P:regulation of neuron differentiation"/>
    <property type="evidence" value="ECO:0007669"/>
    <property type="project" value="TreeGrafter"/>
</dbReference>
<keyword evidence="9" id="KW-0804">Transcription</keyword>
<feature type="region of interest" description="Disordered" evidence="14">
    <location>
        <begin position="411"/>
        <end position="434"/>
    </location>
</feature>
<dbReference type="GO" id="GO:0005634">
    <property type="term" value="C:nucleus"/>
    <property type="evidence" value="ECO:0007669"/>
    <property type="project" value="UniProtKB-SubCell"/>
</dbReference>
<feature type="compositionally biased region" description="Basic and acidic residues" evidence="14">
    <location>
        <begin position="2262"/>
        <end position="2276"/>
    </location>
</feature>
<dbReference type="InterPro" id="IPR017970">
    <property type="entry name" value="Homeobox_CS"/>
</dbReference>
<dbReference type="FunCoup" id="A0A6P8PGX7">
    <property type="interactions" value="545"/>
</dbReference>
<keyword evidence="17" id="KW-1185">Reference proteome</keyword>
<protein>
    <submittedName>
        <fullName evidence="18">Zinc finger homeobox protein 2</fullName>
    </submittedName>
</protein>
<dbReference type="PROSITE" id="PS00028">
    <property type="entry name" value="ZINC_FINGER_C2H2_1"/>
    <property type="match status" value="8"/>
</dbReference>
<dbReference type="Gene3D" id="3.30.160.60">
    <property type="entry name" value="Classic Zinc Finger"/>
    <property type="match status" value="4"/>
</dbReference>
<feature type="region of interest" description="Disordered" evidence="14">
    <location>
        <begin position="3145"/>
        <end position="3166"/>
    </location>
</feature>
<feature type="region of interest" description="Disordered" evidence="14">
    <location>
        <begin position="220"/>
        <end position="249"/>
    </location>
</feature>
<gene>
    <name evidence="18" type="primary">ZFHX2</name>
</gene>
<dbReference type="FunFam" id="1.10.10.60:FF:000058">
    <property type="entry name" value="zinc finger homeobox protein 4"/>
    <property type="match status" value="1"/>
</dbReference>
<dbReference type="GeneID" id="117350383"/>
<feature type="compositionally biased region" description="Low complexity" evidence="14">
    <location>
        <begin position="1652"/>
        <end position="1666"/>
    </location>
</feature>
<feature type="DNA-binding region" description="Homeobox" evidence="12">
    <location>
        <begin position="1943"/>
        <end position="2002"/>
    </location>
</feature>
<evidence type="ECO:0000259" key="15">
    <source>
        <dbReference type="PROSITE" id="PS50071"/>
    </source>
</evidence>
<feature type="region of interest" description="Disordered" evidence="14">
    <location>
        <begin position="2998"/>
        <end position="3037"/>
    </location>
</feature>
<feature type="DNA-binding region" description="Homeobox" evidence="12">
    <location>
        <begin position="2043"/>
        <end position="2102"/>
    </location>
</feature>
<feature type="domain" description="C2H2-type" evidence="16">
    <location>
        <begin position="1795"/>
        <end position="1823"/>
    </location>
</feature>
<name>A0A6P8PGX7_GEOSA</name>
<dbReference type="GO" id="GO:0000978">
    <property type="term" value="F:RNA polymerase II cis-regulatory region sequence-specific DNA binding"/>
    <property type="evidence" value="ECO:0007669"/>
    <property type="project" value="TreeGrafter"/>
</dbReference>
<feature type="compositionally biased region" description="Acidic residues" evidence="14">
    <location>
        <begin position="1676"/>
        <end position="1693"/>
    </location>
</feature>
<evidence type="ECO:0000313" key="17">
    <source>
        <dbReference type="Proteomes" id="UP000515159"/>
    </source>
</evidence>
<proteinExistence type="predicted"/>
<keyword evidence="10 12" id="KW-0539">Nucleus</keyword>
<feature type="compositionally biased region" description="Acidic residues" evidence="14">
    <location>
        <begin position="104"/>
        <end position="118"/>
    </location>
</feature>
<dbReference type="FunFam" id="1.10.10.60:FF:000064">
    <property type="entry name" value="Zinc finger homeobox protein 4"/>
    <property type="match status" value="1"/>
</dbReference>
<dbReference type="FunFam" id="3.30.160.60:FF:000081">
    <property type="entry name" value="Zinc finger homeobox protein 4"/>
    <property type="match status" value="1"/>
</dbReference>
<evidence type="ECO:0000256" key="8">
    <source>
        <dbReference type="ARBA" id="ARBA00023155"/>
    </source>
</evidence>
<keyword evidence="3" id="KW-0677">Repeat</keyword>
<dbReference type="SUPFAM" id="SSF46689">
    <property type="entry name" value="Homeodomain-like"/>
    <property type="match status" value="4"/>
</dbReference>
<dbReference type="OrthoDB" id="6417226at2759"/>
<feature type="compositionally biased region" description="Pro residues" evidence="14">
    <location>
        <begin position="2890"/>
        <end position="2900"/>
    </location>
</feature>
<feature type="compositionally biased region" description="Polar residues" evidence="14">
    <location>
        <begin position="514"/>
        <end position="523"/>
    </location>
</feature>
<dbReference type="GO" id="GO:0000981">
    <property type="term" value="F:DNA-binding transcription factor activity, RNA polymerase II-specific"/>
    <property type="evidence" value="ECO:0007669"/>
    <property type="project" value="InterPro"/>
</dbReference>
<feature type="region of interest" description="Disordered" evidence="14">
    <location>
        <begin position="1470"/>
        <end position="1538"/>
    </location>
</feature>
<feature type="compositionally biased region" description="Low complexity" evidence="14">
    <location>
        <begin position="1522"/>
        <end position="1531"/>
    </location>
</feature>
<feature type="compositionally biased region" description="Polar residues" evidence="14">
    <location>
        <begin position="1704"/>
        <end position="1715"/>
    </location>
</feature>
<feature type="region of interest" description="Disordered" evidence="14">
    <location>
        <begin position="2575"/>
        <end position="2642"/>
    </location>
</feature>
<dbReference type="CDD" id="cd00086">
    <property type="entry name" value="homeodomain"/>
    <property type="match status" value="4"/>
</dbReference>
<dbReference type="InterPro" id="IPR001356">
    <property type="entry name" value="HD"/>
</dbReference>
<feature type="region of interest" description="Disordered" evidence="14">
    <location>
        <begin position="2254"/>
        <end position="2279"/>
    </location>
</feature>
<dbReference type="SMART" id="SM00451">
    <property type="entry name" value="ZnF_U1"/>
    <property type="match status" value="9"/>
</dbReference>
<organism evidence="17 18">
    <name type="scientific">Geotrypetes seraphini</name>
    <name type="common">Gaboon caecilian</name>
    <name type="synonym">Caecilia seraphini</name>
    <dbReference type="NCBI Taxonomy" id="260995"/>
    <lineage>
        <taxon>Eukaryota</taxon>
        <taxon>Metazoa</taxon>
        <taxon>Chordata</taxon>
        <taxon>Craniata</taxon>
        <taxon>Vertebrata</taxon>
        <taxon>Euteleostomi</taxon>
        <taxon>Amphibia</taxon>
        <taxon>Gymnophiona</taxon>
        <taxon>Geotrypetes</taxon>
    </lineage>
</organism>
<dbReference type="Pfam" id="PF24056">
    <property type="entry name" value="zf-C2H2_ZFHX3"/>
    <property type="match status" value="1"/>
</dbReference>
<keyword evidence="4 11" id="KW-0863">Zinc-finger</keyword>
<feature type="region of interest" description="Disordered" evidence="14">
    <location>
        <begin position="1748"/>
        <end position="1790"/>
    </location>
</feature>
<feature type="compositionally biased region" description="Polar residues" evidence="14">
    <location>
        <begin position="2868"/>
        <end position="2879"/>
    </location>
</feature>
<feature type="region of interest" description="Disordered" evidence="14">
    <location>
        <begin position="2368"/>
        <end position="2412"/>
    </location>
</feature>
<evidence type="ECO:0000256" key="6">
    <source>
        <dbReference type="ARBA" id="ARBA00023015"/>
    </source>
</evidence>
<feature type="compositionally biased region" description="Low complexity" evidence="14">
    <location>
        <begin position="702"/>
        <end position="714"/>
    </location>
</feature>
<evidence type="ECO:0000256" key="12">
    <source>
        <dbReference type="PROSITE-ProRule" id="PRU00108"/>
    </source>
</evidence>
<feature type="compositionally biased region" description="Polar residues" evidence="14">
    <location>
        <begin position="1503"/>
        <end position="1513"/>
    </location>
</feature>
<feature type="compositionally biased region" description="Pro residues" evidence="14">
    <location>
        <begin position="2999"/>
        <end position="3009"/>
    </location>
</feature>
<feature type="compositionally biased region" description="Polar residues" evidence="14">
    <location>
        <begin position="2174"/>
        <end position="2207"/>
    </location>
</feature>
<feature type="compositionally biased region" description="Pro residues" evidence="14">
    <location>
        <begin position="2856"/>
        <end position="2867"/>
    </location>
</feature>
<feature type="domain" description="C2H2-type" evidence="16">
    <location>
        <begin position="2309"/>
        <end position="2331"/>
    </location>
</feature>
<evidence type="ECO:0000256" key="14">
    <source>
        <dbReference type="SAM" id="MobiDB-lite"/>
    </source>
</evidence>
<feature type="region of interest" description="Disordered" evidence="14">
    <location>
        <begin position="2100"/>
        <end position="2120"/>
    </location>
</feature>
<feature type="region of interest" description="Disordered" evidence="14">
    <location>
        <begin position="2163"/>
        <end position="2213"/>
    </location>
</feature>
<evidence type="ECO:0000259" key="16">
    <source>
        <dbReference type="PROSITE" id="PS50157"/>
    </source>
</evidence>
<dbReference type="RefSeq" id="XP_033780550.1">
    <property type="nucleotide sequence ID" value="XM_033924659.1"/>
</dbReference>
<feature type="region of interest" description="Disordered" evidence="14">
    <location>
        <begin position="2001"/>
        <end position="2038"/>
    </location>
</feature>
<evidence type="ECO:0000256" key="7">
    <source>
        <dbReference type="ARBA" id="ARBA00023125"/>
    </source>
</evidence>
<keyword evidence="8 12" id="KW-0371">Homeobox</keyword>
<dbReference type="PANTHER" id="PTHR45891">
    <property type="entry name" value="ZINC FINGER HOMEOBOX PROTEIN"/>
    <property type="match status" value="1"/>
</dbReference>
<dbReference type="PROSITE" id="PS50071">
    <property type="entry name" value="HOMEOBOX_2"/>
    <property type="match status" value="4"/>
</dbReference>
<dbReference type="SUPFAM" id="SSF57667">
    <property type="entry name" value="beta-beta-alpha zinc fingers"/>
    <property type="match status" value="3"/>
</dbReference>
<feature type="domain" description="Homeobox" evidence="15">
    <location>
        <begin position="1941"/>
        <end position="2001"/>
    </location>
</feature>
<comment type="subcellular location">
    <subcellularLocation>
        <location evidence="1 12 13">Nucleus</location>
    </subcellularLocation>
</comment>
<dbReference type="GO" id="GO:0008270">
    <property type="term" value="F:zinc ion binding"/>
    <property type="evidence" value="ECO:0007669"/>
    <property type="project" value="UniProtKB-KW"/>
</dbReference>
<dbReference type="KEGG" id="gsh:117350383"/>
<dbReference type="CTD" id="85446"/>
<dbReference type="InterPro" id="IPR036236">
    <property type="entry name" value="Znf_C2H2_sf"/>
</dbReference>
<evidence type="ECO:0000313" key="18">
    <source>
        <dbReference type="RefSeq" id="XP_033780550.1"/>
    </source>
</evidence>
<keyword evidence="2" id="KW-0479">Metal-binding</keyword>